<dbReference type="InterPro" id="IPR051569">
    <property type="entry name" value="SHANK"/>
</dbReference>
<protein>
    <submittedName>
        <fullName evidence="2">ANK_REP_REGION domain-containing protein</fullName>
    </submittedName>
</protein>
<dbReference type="InterPro" id="IPR002110">
    <property type="entry name" value="Ankyrin_rpt"/>
</dbReference>
<dbReference type="PROSITE" id="PS50088">
    <property type="entry name" value="ANK_REPEAT"/>
    <property type="match status" value="1"/>
</dbReference>
<dbReference type="PROSITE" id="PS50297">
    <property type="entry name" value="ANK_REP_REGION"/>
    <property type="match status" value="1"/>
</dbReference>
<dbReference type="SUPFAM" id="SSF48403">
    <property type="entry name" value="Ankyrin repeat"/>
    <property type="match status" value="1"/>
</dbReference>
<feature type="repeat" description="ANK" evidence="1">
    <location>
        <begin position="24"/>
        <end position="56"/>
    </location>
</feature>
<organism evidence="2">
    <name type="scientific">Echinostoma caproni</name>
    <dbReference type="NCBI Taxonomy" id="27848"/>
    <lineage>
        <taxon>Eukaryota</taxon>
        <taxon>Metazoa</taxon>
        <taxon>Spiralia</taxon>
        <taxon>Lophotrochozoa</taxon>
        <taxon>Platyhelminthes</taxon>
        <taxon>Trematoda</taxon>
        <taxon>Digenea</taxon>
        <taxon>Plagiorchiida</taxon>
        <taxon>Echinostomata</taxon>
        <taxon>Echinostomatoidea</taxon>
        <taxon>Echinostomatidae</taxon>
        <taxon>Echinostoma</taxon>
    </lineage>
</organism>
<proteinExistence type="predicted"/>
<dbReference type="GO" id="GO:0030160">
    <property type="term" value="F:synaptic receptor adaptor activity"/>
    <property type="evidence" value="ECO:0007669"/>
    <property type="project" value="TreeGrafter"/>
</dbReference>
<dbReference type="SMART" id="SM00248">
    <property type="entry name" value="ANK"/>
    <property type="match status" value="1"/>
</dbReference>
<dbReference type="PANTHER" id="PTHR24135:SF28">
    <property type="entry name" value="LD13733P"/>
    <property type="match status" value="1"/>
</dbReference>
<dbReference type="InterPro" id="IPR036770">
    <property type="entry name" value="Ankyrin_rpt-contain_sf"/>
</dbReference>
<sequence length="140" mass="15387">LFDRPQHLEQLIVYGADLDARTANLDTPLHICALNNHEACLRLLLKHGASRDLLNASGQTASEVAMLTGLTWLAEIIDTFRDDQIDSNNMNVLDAGGTDSRNGPCLVDSIWKSDCLFSSTELLSTVPQLSGLFQFIPVEF</sequence>
<name>A0A183BCL4_9TREM</name>
<dbReference type="Pfam" id="PF12796">
    <property type="entry name" value="Ank_2"/>
    <property type="match status" value="1"/>
</dbReference>
<dbReference type="WBParaSite" id="ECPE_0001699201-mRNA-1">
    <property type="protein sequence ID" value="ECPE_0001699201-mRNA-1"/>
    <property type="gene ID" value="ECPE_0001699201"/>
</dbReference>
<dbReference type="Gene3D" id="1.25.40.20">
    <property type="entry name" value="Ankyrin repeat-containing domain"/>
    <property type="match status" value="1"/>
</dbReference>
<dbReference type="GO" id="GO:0035255">
    <property type="term" value="F:ionotropic glutamate receptor binding"/>
    <property type="evidence" value="ECO:0007669"/>
    <property type="project" value="TreeGrafter"/>
</dbReference>
<evidence type="ECO:0000256" key="1">
    <source>
        <dbReference type="PROSITE-ProRule" id="PRU00023"/>
    </source>
</evidence>
<evidence type="ECO:0000313" key="2">
    <source>
        <dbReference type="WBParaSite" id="ECPE_0001699201-mRNA-1"/>
    </source>
</evidence>
<reference evidence="2" key="1">
    <citation type="submission" date="2016-06" db="UniProtKB">
        <authorList>
            <consortium name="WormBaseParasite"/>
        </authorList>
    </citation>
    <scope>IDENTIFICATION</scope>
</reference>
<accession>A0A183BCL4</accession>
<dbReference type="PANTHER" id="PTHR24135">
    <property type="entry name" value="SH3 AND MULTIPLE ANKYRIN REPEAT DOMAINS PROTEIN"/>
    <property type="match status" value="1"/>
</dbReference>
<keyword evidence="1" id="KW-0040">ANK repeat</keyword>
<dbReference type="AlphaFoldDB" id="A0A183BCL4"/>